<gene>
    <name evidence="6" type="ORF">PR002_g15840</name>
</gene>
<feature type="coiled-coil region" evidence="3">
    <location>
        <begin position="366"/>
        <end position="446"/>
    </location>
</feature>
<feature type="compositionally biased region" description="Acidic residues" evidence="4">
    <location>
        <begin position="199"/>
        <end position="210"/>
    </location>
</feature>
<evidence type="ECO:0000256" key="4">
    <source>
        <dbReference type="SAM" id="MobiDB-lite"/>
    </source>
</evidence>
<reference evidence="6 7" key="1">
    <citation type="submission" date="2018-09" db="EMBL/GenBank/DDBJ databases">
        <title>Genomic investigation of the strawberry pathogen Phytophthora fragariae indicates pathogenicity is determined by transcriptional variation in three key races.</title>
        <authorList>
            <person name="Adams T.M."/>
            <person name="Armitage A.D."/>
            <person name="Sobczyk M.K."/>
            <person name="Bates H.J."/>
            <person name="Dunwell J.M."/>
            <person name="Nellist C.F."/>
            <person name="Harrison R.J."/>
        </authorList>
    </citation>
    <scope>NUCLEOTIDE SEQUENCE [LARGE SCALE GENOMIC DNA]</scope>
    <source>
        <strain evidence="6 7">SCRP324</strain>
    </source>
</reference>
<feature type="compositionally biased region" description="Basic and acidic residues" evidence="4">
    <location>
        <begin position="232"/>
        <end position="244"/>
    </location>
</feature>
<evidence type="ECO:0000313" key="6">
    <source>
        <dbReference type="EMBL" id="KAE9008625.1"/>
    </source>
</evidence>
<organism evidence="6 7">
    <name type="scientific">Phytophthora rubi</name>
    <dbReference type="NCBI Taxonomy" id="129364"/>
    <lineage>
        <taxon>Eukaryota</taxon>
        <taxon>Sar</taxon>
        <taxon>Stramenopiles</taxon>
        <taxon>Oomycota</taxon>
        <taxon>Peronosporomycetes</taxon>
        <taxon>Peronosporales</taxon>
        <taxon>Peronosporaceae</taxon>
        <taxon>Phytophthora</taxon>
    </lineage>
</organism>
<feature type="compositionally biased region" description="Basic and acidic residues" evidence="4">
    <location>
        <begin position="587"/>
        <end position="613"/>
    </location>
</feature>
<dbReference type="Pfam" id="PF00018">
    <property type="entry name" value="SH3_1"/>
    <property type="match status" value="1"/>
</dbReference>
<feature type="region of interest" description="Disordered" evidence="4">
    <location>
        <begin position="585"/>
        <end position="641"/>
    </location>
</feature>
<dbReference type="Proteomes" id="UP000435112">
    <property type="component" value="Unassembled WGS sequence"/>
</dbReference>
<protein>
    <recommendedName>
        <fullName evidence="5">SH3 domain-containing protein</fullName>
    </recommendedName>
</protein>
<feature type="compositionally biased region" description="Basic and acidic residues" evidence="4">
    <location>
        <begin position="158"/>
        <end position="174"/>
    </location>
</feature>
<evidence type="ECO:0000256" key="2">
    <source>
        <dbReference type="PROSITE-ProRule" id="PRU00192"/>
    </source>
</evidence>
<keyword evidence="3" id="KW-0175">Coiled coil</keyword>
<dbReference type="OrthoDB" id="207120at2759"/>
<evidence type="ECO:0000256" key="1">
    <source>
        <dbReference type="ARBA" id="ARBA00022443"/>
    </source>
</evidence>
<dbReference type="CDD" id="cd00174">
    <property type="entry name" value="SH3"/>
    <property type="match status" value="1"/>
</dbReference>
<accession>A0A6A3KTK8</accession>
<dbReference type="EMBL" id="QXFU01001176">
    <property type="protein sequence ID" value="KAE9008625.1"/>
    <property type="molecule type" value="Genomic_DNA"/>
</dbReference>
<evidence type="ECO:0000259" key="5">
    <source>
        <dbReference type="PROSITE" id="PS50002"/>
    </source>
</evidence>
<dbReference type="InterPro" id="IPR001452">
    <property type="entry name" value="SH3_domain"/>
</dbReference>
<dbReference type="InterPro" id="IPR036028">
    <property type="entry name" value="SH3-like_dom_sf"/>
</dbReference>
<feature type="compositionally biased region" description="Low complexity" evidence="4">
    <location>
        <begin position="93"/>
        <end position="104"/>
    </location>
</feature>
<comment type="caution">
    <text evidence="6">The sequence shown here is derived from an EMBL/GenBank/DDBJ whole genome shotgun (WGS) entry which is preliminary data.</text>
</comment>
<dbReference type="AlphaFoldDB" id="A0A6A3KTK8"/>
<feature type="region of interest" description="Disordered" evidence="4">
    <location>
        <begin position="158"/>
        <end position="244"/>
    </location>
</feature>
<evidence type="ECO:0000313" key="7">
    <source>
        <dbReference type="Proteomes" id="UP000435112"/>
    </source>
</evidence>
<keyword evidence="1 2" id="KW-0728">SH3 domain</keyword>
<dbReference type="PANTHER" id="PTHR45929">
    <property type="entry name" value="JAK PATHWAY SIGNAL TRANSDUCTION ADAPTOR MOLECULE"/>
    <property type="match status" value="1"/>
</dbReference>
<name>A0A6A3KTK8_9STRA</name>
<dbReference type="SMART" id="SM00326">
    <property type="entry name" value="SH3"/>
    <property type="match status" value="1"/>
</dbReference>
<feature type="domain" description="SH3" evidence="5">
    <location>
        <begin position="9"/>
        <end position="71"/>
    </location>
</feature>
<dbReference type="Gene3D" id="2.30.30.40">
    <property type="entry name" value="SH3 Domains"/>
    <property type="match status" value="1"/>
</dbReference>
<dbReference type="PRINTS" id="PR00452">
    <property type="entry name" value="SH3DOMAIN"/>
</dbReference>
<evidence type="ECO:0000256" key="3">
    <source>
        <dbReference type="SAM" id="Coils"/>
    </source>
</evidence>
<dbReference type="InterPro" id="IPR050670">
    <property type="entry name" value="STAM"/>
</dbReference>
<feature type="coiled-coil region" evidence="3">
    <location>
        <begin position="506"/>
        <end position="533"/>
    </location>
</feature>
<proteinExistence type="predicted"/>
<feature type="compositionally biased region" description="Acidic residues" evidence="4">
    <location>
        <begin position="109"/>
        <end position="118"/>
    </location>
</feature>
<feature type="region of interest" description="Disordered" evidence="4">
    <location>
        <begin position="83"/>
        <end position="118"/>
    </location>
</feature>
<sequence>MEERRQRRNWSMQVTALYDYEPEQSDELGFREGDVLRVVRVQDDGWWSGYNVETPNTIGLFPSNYVQAQRSVAPVQNTKTLVDAVTTPRPPGSSRQRIQQQSRQAPDTPELEDEDDDEVHDLRSEFRGHIGTVLQLRKNLEQAERATDAVRDARRQAEREKLRRTKNWRERAQNEVDEEGQYESVYDRRHQQQEQTPGNEEDTEDDDDESAYPQQQGHMHESAEQGAEEADVEKSTGDEEENNIHREVEAEQLNTTIEAENAAATVIARTYHRHNDIVRENHERRRRAEQRQLSEIAAVCIQRWAAHAYSRQRKRRQRELERCTARRRRERETQAATEIQKWIRLRWACFWRRRVQIEREKRSGMVVQQHEELENANQRLTEEDQNLDRRVEVEDIRNRLADVESQRQLLRRRAEEGEVQDQDRQLQQKLEERKQLQLQAADNEVQHRFEEASEQELEGDQFDVDPALPSPSAHFCSPDKPRRKVMKKEAVDLIKTLVQQQLGATLRDQDAKMDELQRMVARLQTVVRKQTAMLEDSTDQLVSLQMGVVMARRNVLHGASAWEREEKSNQQRDYAAKLQEQVLQKQAKQEQEKARKQQEQREELEMLERERASATRKHHPQQGEAASDPPPPTQSPQRAGFMPHVPVVDTHLQGTQLTSPLKATAAGVGLGTSATDNNYTLEFTPTGSEPYTSTFSSSPSIFESILREPGIGTRSIAFYEDLGTLHRLTAELDLAAKQRHTKAQSSYIKPNFFQQEEISPPPLSGACSPVKFGSDKTSVENNQHEKYPAVHQQRIQAKSSVDGLQGESVLLPLGTAMPLTGYHQPKAVLKPQTESPVRQFATVATVEDEAEGEALDNYSEMMRFTSTNSEC</sequence>
<dbReference type="SUPFAM" id="SSF50044">
    <property type="entry name" value="SH3-domain"/>
    <property type="match status" value="1"/>
</dbReference>
<dbReference type="PROSITE" id="PS50002">
    <property type="entry name" value="SH3"/>
    <property type="match status" value="1"/>
</dbReference>
<dbReference type="PANTHER" id="PTHR45929:SF3">
    <property type="entry name" value="JAK PATHWAY SIGNAL TRANSDUCTION ADAPTOR MOLECULE"/>
    <property type="match status" value="1"/>
</dbReference>